<feature type="transmembrane region" description="Helical" evidence="1">
    <location>
        <begin position="77"/>
        <end position="98"/>
    </location>
</feature>
<dbReference type="RefSeq" id="WP_046750027.1">
    <property type="nucleotide sequence ID" value="NZ_JBCGVB010000018.1"/>
</dbReference>
<accession>A0A1A0QT29</accession>
<keyword evidence="1" id="KW-1133">Transmembrane helix</keyword>
<proteinExistence type="predicted"/>
<feature type="transmembrane region" description="Helical" evidence="1">
    <location>
        <begin position="110"/>
        <end position="127"/>
    </location>
</feature>
<feature type="transmembrane region" description="Helical" evidence="1">
    <location>
        <begin position="27"/>
        <end position="44"/>
    </location>
</feature>
<dbReference type="AlphaFoldDB" id="A0A0M2ZR50"/>
<evidence type="ECO:0000313" key="2">
    <source>
        <dbReference type="EMBL" id="ORA64771.1"/>
    </source>
</evidence>
<comment type="caution">
    <text evidence="2">The sequence shown here is derived from an EMBL/GenBank/DDBJ whole genome shotgun (WGS) entry which is preliminary data.</text>
</comment>
<evidence type="ECO:0008006" key="4">
    <source>
        <dbReference type="Google" id="ProtNLM"/>
    </source>
</evidence>
<sequence length="173" mass="18058">MQVFIAPSSLGHTDCERIARAAMAQPVLAITSLTFIVVGVVVLWSAIRGRAALAGLAGLTSVAVGLGSFAYHGPQPAWAQAAHDWPIIVLALVCVAGLARSRLVERRRTWAAATGVFGLGLIAYAAGRSGSPLCRPESLWQYHGAWHVLAGVAAGLAAWAMISRRPVEAIGGR</sequence>
<name>A0A0M2ZR50_9MYCO</name>
<keyword evidence="1" id="KW-0472">Membrane</keyword>
<evidence type="ECO:0000256" key="1">
    <source>
        <dbReference type="SAM" id="Phobius"/>
    </source>
</evidence>
<protein>
    <recommendedName>
        <fullName evidence="4">DUF998 domain-containing protein</fullName>
    </recommendedName>
</protein>
<dbReference type="Proteomes" id="UP000192772">
    <property type="component" value="Unassembled WGS sequence"/>
</dbReference>
<reference evidence="2 3" key="1">
    <citation type="submission" date="2017-02" db="EMBL/GenBank/DDBJ databases">
        <title>The new phylogeny of genus Mycobacterium.</title>
        <authorList>
            <person name="Tortoli E."/>
            <person name="Trovato A."/>
            <person name="Cirillo D.M."/>
        </authorList>
    </citation>
    <scope>NUCLEOTIDE SEQUENCE [LARGE SCALE GENOMIC DNA]</scope>
    <source>
        <strain evidence="2 3">FI-09383</strain>
    </source>
</reference>
<dbReference type="OrthoDB" id="4825424at2"/>
<feature type="transmembrane region" description="Helical" evidence="1">
    <location>
        <begin position="51"/>
        <end position="71"/>
    </location>
</feature>
<evidence type="ECO:0000313" key="3">
    <source>
        <dbReference type="Proteomes" id="UP000192772"/>
    </source>
</evidence>
<organism evidence="2 3">
    <name type="scientific">Mycolicibacterium elephantis</name>
    <dbReference type="NCBI Taxonomy" id="81858"/>
    <lineage>
        <taxon>Bacteria</taxon>
        <taxon>Bacillati</taxon>
        <taxon>Actinomycetota</taxon>
        <taxon>Actinomycetes</taxon>
        <taxon>Mycobacteriales</taxon>
        <taxon>Mycobacteriaceae</taxon>
        <taxon>Mycolicibacterium</taxon>
    </lineage>
</organism>
<accession>A0A0M2ZR50</accession>
<keyword evidence="1" id="KW-0812">Transmembrane</keyword>
<gene>
    <name evidence="2" type="ORF">BST23_15895</name>
</gene>
<dbReference type="EMBL" id="MVHP01000018">
    <property type="protein sequence ID" value="ORA64771.1"/>
    <property type="molecule type" value="Genomic_DNA"/>
</dbReference>
<feature type="transmembrane region" description="Helical" evidence="1">
    <location>
        <begin position="139"/>
        <end position="162"/>
    </location>
</feature>